<reference evidence="3" key="1">
    <citation type="journal article" date="2017" name="Genome Biol.">
        <title>Comparative genomics reveals high biological diversity and specific adaptations in the industrially and medically important fungal genus Aspergillus.</title>
        <authorList>
            <person name="de Vries R.P."/>
            <person name="Riley R."/>
            <person name="Wiebenga A."/>
            <person name="Aguilar-Osorio G."/>
            <person name="Amillis S."/>
            <person name="Uchima C.A."/>
            <person name="Anderluh G."/>
            <person name="Asadollahi M."/>
            <person name="Askin M."/>
            <person name="Barry K."/>
            <person name="Battaglia E."/>
            <person name="Bayram O."/>
            <person name="Benocci T."/>
            <person name="Braus-Stromeyer S.A."/>
            <person name="Caldana C."/>
            <person name="Canovas D."/>
            <person name="Cerqueira G.C."/>
            <person name="Chen F."/>
            <person name="Chen W."/>
            <person name="Choi C."/>
            <person name="Clum A."/>
            <person name="Dos Santos R.A."/>
            <person name="Damasio A.R."/>
            <person name="Diallinas G."/>
            <person name="Emri T."/>
            <person name="Fekete E."/>
            <person name="Flipphi M."/>
            <person name="Freyberg S."/>
            <person name="Gallo A."/>
            <person name="Gournas C."/>
            <person name="Habgood R."/>
            <person name="Hainaut M."/>
            <person name="Harispe M.L."/>
            <person name="Henrissat B."/>
            <person name="Hilden K.S."/>
            <person name="Hope R."/>
            <person name="Hossain A."/>
            <person name="Karabika E."/>
            <person name="Karaffa L."/>
            <person name="Karanyi Z."/>
            <person name="Krasevec N."/>
            <person name="Kuo A."/>
            <person name="Kusch H."/>
            <person name="LaButti K."/>
            <person name="Lagendijk E.L."/>
            <person name="Lapidus A."/>
            <person name="Levasseur A."/>
            <person name="Lindquist E."/>
            <person name="Lipzen A."/>
            <person name="Logrieco A.F."/>
            <person name="MacCabe A."/>
            <person name="Maekelae M.R."/>
            <person name="Malavazi I."/>
            <person name="Melin P."/>
            <person name="Meyer V."/>
            <person name="Mielnichuk N."/>
            <person name="Miskei M."/>
            <person name="Molnar A.P."/>
            <person name="Mule G."/>
            <person name="Ngan C.Y."/>
            <person name="Orejas M."/>
            <person name="Orosz E."/>
            <person name="Ouedraogo J.P."/>
            <person name="Overkamp K.M."/>
            <person name="Park H.-S."/>
            <person name="Perrone G."/>
            <person name="Piumi F."/>
            <person name="Punt P.J."/>
            <person name="Ram A.F."/>
            <person name="Ramon A."/>
            <person name="Rauscher S."/>
            <person name="Record E."/>
            <person name="Riano-Pachon D.M."/>
            <person name="Robert V."/>
            <person name="Roehrig J."/>
            <person name="Ruller R."/>
            <person name="Salamov A."/>
            <person name="Salih N.S."/>
            <person name="Samson R.A."/>
            <person name="Sandor E."/>
            <person name="Sanguinetti M."/>
            <person name="Schuetze T."/>
            <person name="Sepcic K."/>
            <person name="Shelest E."/>
            <person name="Sherlock G."/>
            <person name="Sophianopoulou V."/>
            <person name="Squina F.M."/>
            <person name="Sun H."/>
            <person name="Susca A."/>
            <person name="Todd R.B."/>
            <person name="Tsang A."/>
            <person name="Unkles S.E."/>
            <person name="van de Wiele N."/>
            <person name="van Rossen-Uffink D."/>
            <person name="Oliveira J.V."/>
            <person name="Vesth T.C."/>
            <person name="Visser J."/>
            <person name="Yu J.-H."/>
            <person name="Zhou M."/>
            <person name="Andersen M.R."/>
            <person name="Archer D.B."/>
            <person name="Baker S.E."/>
            <person name="Benoit I."/>
            <person name="Brakhage A.A."/>
            <person name="Braus G.H."/>
            <person name="Fischer R."/>
            <person name="Frisvad J.C."/>
            <person name="Goldman G.H."/>
            <person name="Houbraken J."/>
            <person name="Oakley B."/>
            <person name="Pocsi I."/>
            <person name="Scazzocchio C."/>
            <person name="Seiboth B."/>
            <person name="vanKuyk P.A."/>
            <person name="Wortman J."/>
            <person name="Dyer P.S."/>
            <person name="Grigoriev I.V."/>
        </authorList>
    </citation>
    <scope>NUCLEOTIDE SEQUENCE [LARGE SCALE GENOMIC DNA]</scope>
    <source>
        <strain evidence="3">CBS 506.65</strain>
    </source>
</reference>
<dbReference type="Proteomes" id="UP000184188">
    <property type="component" value="Unassembled WGS sequence"/>
</dbReference>
<name>A0A1L9SLX2_9EURO</name>
<accession>A0A1L9SLX2</accession>
<dbReference type="EMBL" id="KV878339">
    <property type="protein sequence ID" value="OJJ48188.1"/>
    <property type="molecule type" value="Genomic_DNA"/>
</dbReference>
<feature type="region of interest" description="Disordered" evidence="1">
    <location>
        <begin position="31"/>
        <end position="119"/>
    </location>
</feature>
<evidence type="ECO:0000256" key="1">
    <source>
        <dbReference type="SAM" id="MobiDB-lite"/>
    </source>
</evidence>
<sequence length="168" mass="19194">MTCKQRRRNEEGCRIYIWSDELPRIKRLLPRFSEPKTPKKTADIRRFGIVTPSSSRKTPRSEQGHDVSTQKKRSLFTSPGQDSKRAKILTTPPGSPCPPSNKFDGIASPRSGESSYQGKSCRWEEYQKDLLRTPSKVRPKKTVEEEDLLSDWEDAVLSEVIRIADGMN</sequence>
<dbReference type="GeneID" id="34608903"/>
<evidence type="ECO:0000313" key="3">
    <source>
        <dbReference type="Proteomes" id="UP000184188"/>
    </source>
</evidence>
<dbReference type="RefSeq" id="XP_022582698.1">
    <property type="nucleotide sequence ID" value="XM_022722438.1"/>
</dbReference>
<dbReference type="OrthoDB" id="4425191at2759"/>
<gene>
    <name evidence="2" type="ORF">ASPZODRAFT_130135</name>
</gene>
<feature type="compositionally biased region" description="Basic and acidic residues" evidence="1">
    <location>
        <begin position="33"/>
        <end position="46"/>
    </location>
</feature>
<protein>
    <submittedName>
        <fullName evidence="2">Uncharacterized protein</fullName>
    </submittedName>
</protein>
<dbReference type="AlphaFoldDB" id="A0A1L9SLX2"/>
<keyword evidence="3" id="KW-1185">Reference proteome</keyword>
<evidence type="ECO:0000313" key="2">
    <source>
        <dbReference type="EMBL" id="OJJ48188.1"/>
    </source>
</evidence>
<dbReference type="VEuPathDB" id="FungiDB:ASPZODRAFT_130135"/>
<feature type="compositionally biased region" description="Basic and acidic residues" evidence="1">
    <location>
        <begin position="59"/>
        <end position="69"/>
    </location>
</feature>
<proteinExistence type="predicted"/>
<organism evidence="2 3">
    <name type="scientific">Penicilliopsis zonata CBS 506.65</name>
    <dbReference type="NCBI Taxonomy" id="1073090"/>
    <lineage>
        <taxon>Eukaryota</taxon>
        <taxon>Fungi</taxon>
        <taxon>Dikarya</taxon>
        <taxon>Ascomycota</taxon>
        <taxon>Pezizomycotina</taxon>
        <taxon>Eurotiomycetes</taxon>
        <taxon>Eurotiomycetidae</taxon>
        <taxon>Eurotiales</taxon>
        <taxon>Aspergillaceae</taxon>
        <taxon>Penicilliopsis</taxon>
    </lineage>
</organism>